<keyword evidence="1" id="KW-1185">Reference proteome</keyword>
<sequence length="177" mass="21137">MAALTRCFSLFYKVYPNLFYSLLLQVVRFMILAIIVFWNSCRYAIANYKYREVLNKKSCKFVFRRKKLMGFFGQDCVICLSEFEYGDKGRKLETCKHMFHENCLEKWLLMQKDGKATCPLCRTVIISEEIVEEYRKVEDEGKRDYSFEKELALLLLSGLNRGYCHHSFSNFWVFLLK</sequence>
<dbReference type="RefSeq" id="XP_075083365.1">
    <property type="nucleotide sequence ID" value="XM_075227264.1"/>
</dbReference>
<dbReference type="Proteomes" id="UP000790787">
    <property type="component" value="Chromosome 12"/>
</dbReference>
<name>A0AC58SEH0_TOBAC</name>
<reference evidence="2" key="2">
    <citation type="submission" date="2025-08" db="UniProtKB">
        <authorList>
            <consortium name="RefSeq"/>
        </authorList>
    </citation>
    <scope>IDENTIFICATION</scope>
    <source>
        <tissue evidence="2">Leaf</tissue>
    </source>
</reference>
<evidence type="ECO:0000313" key="2">
    <source>
        <dbReference type="RefSeq" id="XP_075083365.1"/>
    </source>
</evidence>
<organism evidence="1 2">
    <name type="scientific">Nicotiana tabacum</name>
    <name type="common">Common tobacco</name>
    <dbReference type="NCBI Taxonomy" id="4097"/>
    <lineage>
        <taxon>Eukaryota</taxon>
        <taxon>Viridiplantae</taxon>
        <taxon>Streptophyta</taxon>
        <taxon>Embryophyta</taxon>
        <taxon>Tracheophyta</taxon>
        <taxon>Spermatophyta</taxon>
        <taxon>Magnoliopsida</taxon>
        <taxon>eudicotyledons</taxon>
        <taxon>Gunneridae</taxon>
        <taxon>Pentapetalae</taxon>
        <taxon>asterids</taxon>
        <taxon>lamiids</taxon>
        <taxon>Solanales</taxon>
        <taxon>Solanaceae</taxon>
        <taxon>Nicotianoideae</taxon>
        <taxon>Nicotianeae</taxon>
        <taxon>Nicotiana</taxon>
    </lineage>
</organism>
<accession>A0AC58SEH0</accession>
<protein>
    <submittedName>
        <fullName evidence="2">Uncharacterized protein LOC107784871</fullName>
    </submittedName>
</protein>
<evidence type="ECO:0000313" key="1">
    <source>
        <dbReference type="Proteomes" id="UP000790787"/>
    </source>
</evidence>
<gene>
    <name evidence="2" type="primary">LOC107784871</name>
</gene>
<proteinExistence type="predicted"/>
<reference evidence="1" key="1">
    <citation type="journal article" date="2014" name="Nat. Commun.">
        <title>The tobacco genome sequence and its comparison with those of tomato and potato.</title>
        <authorList>
            <person name="Sierro N."/>
            <person name="Battey J.N."/>
            <person name="Ouadi S."/>
            <person name="Bakaher N."/>
            <person name="Bovet L."/>
            <person name="Willig A."/>
            <person name="Goepfert S."/>
            <person name="Peitsch M.C."/>
            <person name="Ivanov N.V."/>
        </authorList>
    </citation>
    <scope>NUCLEOTIDE SEQUENCE [LARGE SCALE GENOMIC DNA]</scope>
</reference>